<evidence type="ECO:0000256" key="5">
    <source>
        <dbReference type="ARBA" id="ARBA00023163"/>
    </source>
</evidence>
<proteinExistence type="predicted"/>
<dbReference type="PANTHER" id="PTHR19376">
    <property type="entry name" value="DNA-DIRECTED RNA POLYMERASE"/>
    <property type="match status" value="1"/>
</dbReference>
<dbReference type="SUPFAM" id="SSF64484">
    <property type="entry name" value="beta and beta-prime subunits of DNA dependent RNA-polymerase"/>
    <property type="match status" value="1"/>
</dbReference>
<dbReference type="VEuPathDB" id="FungiDB:VP01_4217g1"/>
<protein>
    <recommendedName>
        <fullName evidence="1">DNA-directed RNA polymerase</fullName>
        <ecNumber evidence="1">2.7.7.6</ecNumber>
    </recommendedName>
</protein>
<comment type="catalytic activity">
    <reaction evidence="6">
        <text>RNA(n) + a ribonucleoside 5'-triphosphate = RNA(n+1) + diphosphate</text>
        <dbReference type="Rhea" id="RHEA:21248"/>
        <dbReference type="Rhea" id="RHEA-COMP:14527"/>
        <dbReference type="Rhea" id="RHEA-COMP:17342"/>
        <dbReference type="ChEBI" id="CHEBI:33019"/>
        <dbReference type="ChEBI" id="CHEBI:61557"/>
        <dbReference type="ChEBI" id="CHEBI:140395"/>
        <dbReference type="EC" id="2.7.7.6"/>
    </reaction>
</comment>
<accession>A0A0L6UQN6</accession>
<evidence type="ECO:0000256" key="7">
    <source>
        <dbReference type="SAM" id="MobiDB-lite"/>
    </source>
</evidence>
<dbReference type="GO" id="GO:0003677">
    <property type="term" value="F:DNA binding"/>
    <property type="evidence" value="ECO:0007669"/>
    <property type="project" value="InterPro"/>
</dbReference>
<dbReference type="GO" id="GO:0003899">
    <property type="term" value="F:DNA-directed RNA polymerase activity"/>
    <property type="evidence" value="ECO:0007669"/>
    <property type="project" value="UniProtKB-EC"/>
</dbReference>
<comment type="caution">
    <text evidence="9">The sequence shown here is derived from an EMBL/GenBank/DDBJ whole genome shotgun (WGS) entry which is preliminary data.</text>
</comment>
<gene>
    <name evidence="9" type="ORF">VP01_4217g1</name>
</gene>
<feature type="region of interest" description="Disordered" evidence="7">
    <location>
        <begin position="1"/>
        <end position="26"/>
    </location>
</feature>
<dbReference type="GO" id="GO:0006351">
    <property type="term" value="P:DNA-templated transcription"/>
    <property type="evidence" value="ECO:0007669"/>
    <property type="project" value="InterPro"/>
</dbReference>
<dbReference type="InterPro" id="IPR000722">
    <property type="entry name" value="RNA_pol_asu"/>
</dbReference>
<dbReference type="SMART" id="SM00663">
    <property type="entry name" value="RPOLA_N"/>
    <property type="match status" value="1"/>
</dbReference>
<name>A0A0L6UQN6_9BASI</name>
<dbReference type="GO" id="GO:0000428">
    <property type="term" value="C:DNA-directed RNA polymerase complex"/>
    <property type="evidence" value="ECO:0007669"/>
    <property type="project" value="UniProtKB-KW"/>
</dbReference>
<feature type="non-terminal residue" evidence="9">
    <location>
        <position position="508"/>
    </location>
</feature>
<evidence type="ECO:0000256" key="1">
    <source>
        <dbReference type="ARBA" id="ARBA00012418"/>
    </source>
</evidence>
<dbReference type="STRING" id="27349.A0A0L6UQN6"/>
<keyword evidence="10" id="KW-1185">Reference proteome</keyword>
<dbReference type="OrthoDB" id="4540844at2759"/>
<evidence type="ECO:0000313" key="10">
    <source>
        <dbReference type="Proteomes" id="UP000037035"/>
    </source>
</evidence>
<evidence type="ECO:0000256" key="3">
    <source>
        <dbReference type="ARBA" id="ARBA00022679"/>
    </source>
</evidence>
<dbReference type="InterPro" id="IPR006592">
    <property type="entry name" value="RNA_pol_N"/>
</dbReference>
<evidence type="ECO:0000256" key="4">
    <source>
        <dbReference type="ARBA" id="ARBA00022695"/>
    </source>
</evidence>
<keyword evidence="3" id="KW-0808">Transferase</keyword>
<feature type="domain" description="RNA polymerase N-terminal" evidence="8">
    <location>
        <begin position="68"/>
        <end position="300"/>
    </location>
</feature>
<evidence type="ECO:0000256" key="6">
    <source>
        <dbReference type="ARBA" id="ARBA00048552"/>
    </source>
</evidence>
<dbReference type="Proteomes" id="UP000037035">
    <property type="component" value="Unassembled WGS sequence"/>
</dbReference>
<keyword evidence="2 9" id="KW-0240">DNA-directed RNA polymerase</keyword>
<dbReference type="EMBL" id="LAVV01009299">
    <property type="protein sequence ID" value="KNZ50834.1"/>
    <property type="molecule type" value="Genomic_DNA"/>
</dbReference>
<reference evidence="9 10" key="1">
    <citation type="submission" date="2015-08" db="EMBL/GenBank/DDBJ databases">
        <title>Next Generation Sequencing and Analysis of the Genome of Puccinia sorghi L Schw, the Causal Agent of Maize Common Rust.</title>
        <authorList>
            <person name="Rochi L."/>
            <person name="Burguener G."/>
            <person name="Darino M."/>
            <person name="Turjanski A."/>
            <person name="Kreff E."/>
            <person name="Dieguez M.J."/>
            <person name="Sacco F."/>
        </authorList>
    </citation>
    <scope>NUCLEOTIDE SEQUENCE [LARGE SCALE GENOMIC DNA]</scope>
    <source>
        <strain evidence="9 10">RO10H11247</strain>
    </source>
</reference>
<evidence type="ECO:0000259" key="8">
    <source>
        <dbReference type="SMART" id="SM00663"/>
    </source>
</evidence>
<keyword evidence="4" id="KW-0548">Nucleotidyltransferase</keyword>
<evidence type="ECO:0000256" key="2">
    <source>
        <dbReference type="ARBA" id="ARBA00022478"/>
    </source>
</evidence>
<sequence length="508" mass="55582">MPATDVSRSALFSGDEVPSDRASQYKSPDTLAFGKSHQIAVHRLAYAGAETWNFRRPSKYAIRDIEGPVPSVSITNIADYETGCREHKDCYGHISVTPTGVKLVPGSLARRTTENRNLFNEAGKAALERTGKHATVRYQDFIRGIMLGKRGHIRGSMVSSPIEGSARLVIAPSWGLNYQEVSVPLSLAKNFKVISCTDDAGSSLLRYREVPMKDGDWVILVRPPSLGHSNVQPFRVRIWDKPCLGLYPGHCSEYHGDFDGDEMQMYHVSSEDSVVECENWAPVGRDPFLEPASIYSRLLGGTKPKNKGAFMQASNMSIEEIEKGHPMPLLSAQSRMRSDMLMEFAQRVKEKHTPGIEVGLRYVAASIAGDVSRQARLAASCFSVDEQGLITVCSGSSRSVLGTDELLAGTRGSVFMRGVNAMCAKAQQALLDSHRAGVTDVAGLNLIEYMMQGSSFTIVSVPQQKEAMLPREPSLKWKATQDGEVVAIIGTADINSLQLEDRRWAAAG</sequence>
<dbReference type="Gene3D" id="2.40.40.20">
    <property type="match status" value="1"/>
</dbReference>
<dbReference type="InterPro" id="IPR045867">
    <property type="entry name" value="DNA-dir_RpoC_beta_prime"/>
</dbReference>
<evidence type="ECO:0000313" key="9">
    <source>
        <dbReference type="EMBL" id="KNZ50834.1"/>
    </source>
</evidence>
<dbReference type="EC" id="2.7.7.6" evidence="1"/>
<keyword evidence="5" id="KW-0804">Transcription</keyword>
<dbReference type="Pfam" id="PF00623">
    <property type="entry name" value="RNA_pol_Rpb1_2"/>
    <property type="match status" value="1"/>
</dbReference>
<organism evidence="9 10">
    <name type="scientific">Puccinia sorghi</name>
    <dbReference type="NCBI Taxonomy" id="27349"/>
    <lineage>
        <taxon>Eukaryota</taxon>
        <taxon>Fungi</taxon>
        <taxon>Dikarya</taxon>
        <taxon>Basidiomycota</taxon>
        <taxon>Pucciniomycotina</taxon>
        <taxon>Pucciniomycetes</taxon>
        <taxon>Pucciniales</taxon>
        <taxon>Pucciniaceae</taxon>
        <taxon>Puccinia</taxon>
    </lineage>
</organism>
<dbReference type="AlphaFoldDB" id="A0A0L6UQN6"/>